<dbReference type="HAMAP" id="MF_01371_B">
    <property type="entry name" value="Ribosomal_uL30_B"/>
    <property type="match status" value="1"/>
</dbReference>
<sequence length="60" mass="6977">MAKLRITWKKSTIGRPPSQERIIKALGLHRLNETVYHNDSPQIRGMVNKIGHLLEWSVEE</sequence>
<dbReference type="Proteomes" id="UP000093044">
    <property type="component" value="Chromosome"/>
</dbReference>
<dbReference type="OrthoDB" id="9812790at2"/>
<dbReference type="AlphaFoldDB" id="A0A1B2I3M2"/>
<dbReference type="NCBIfam" id="TIGR01308">
    <property type="entry name" value="rpmD_bact"/>
    <property type="match status" value="1"/>
</dbReference>
<dbReference type="KEGG" id="cpor:BED41_05170"/>
<dbReference type="PANTHER" id="PTHR15892">
    <property type="entry name" value="MITOCHONDRIAL RIBOSOMAL PROTEIN L30"/>
    <property type="match status" value="1"/>
</dbReference>
<name>A0A1B2I3M2_9BACT</name>
<keyword evidence="4" id="KW-0687">Ribonucleoprotein</keyword>
<evidence type="ECO:0000256" key="2">
    <source>
        <dbReference type="ARBA" id="ARBA00011838"/>
    </source>
</evidence>
<dbReference type="InterPro" id="IPR005996">
    <property type="entry name" value="Ribosomal_uL30_bac-type"/>
</dbReference>
<dbReference type="RefSeq" id="WP_008711014.1">
    <property type="nucleotide sequence ID" value="NZ_CALCLR010000091.1"/>
</dbReference>
<dbReference type="GeneID" id="83057245"/>
<accession>A0A1B2I3M2</accession>
<evidence type="ECO:0000256" key="4">
    <source>
        <dbReference type="ARBA" id="ARBA00023274"/>
    </source>
</evidence>
<dbReference type="CDD" id="cd01658">
    <property type="entry name" value="Ribosomal_L30"/>
    <property type="match status" value="1"/>
</dbReference>
<keyword evidence="7" id="KW-1185">Reference proteome</keyword>
<comment type="subunit">
    <text evidence="2">Part of the 50S ribosomal subunit.</text>
</comment>
<dbReference type="STRING" id="1197717.BED41_05170"/>
<dbReference type="PANTHER" id="PTHR15892:SF2">
    <property type="entry name" value="LARGE RIBOSOMAL SUBUNIT PROTEIN UL30M"/>
    <property type="match status" value="1"/>
</dbReference>
<evidence type="ECO:0000256" key="1">
    <source>
        <dbReference type="ARBA" id="ARBA00007594"/>
    </source>
</evidence>
<dbReference type="InterPro" id="IPR016082">
    <property type="entry name" value="Ribosomal_uL30_ferredoxin-like"/>
</dbReference>
<dbReference type="Gene3D" id="3.30.1390.20">
    <property type="entry name" value="Ribosomal protein L30, ferredoxin-like fold domain"/>
    <property type="match status" value="1"/>
</dbReference>
<keyword evidence="3 6" id="KW-0689">Ribosomal protein</keyword>
<dbReference type="GO" id="GO:0003735">
    <property type="term" value="F:structural constituent of ribosome"/>
    <property type="evidence" value="ECO:0007669"/>
    <property type="project" value="InterPro"/>
</dbReference>
<evidence type="ECO:0000313" key="7">
    <source>
        <dbReference type="Proteomes" id="UP000093044"/>
    </source>
</evidence>
<dbReference type="SUPFAM" id="SSF55129">
    <property type="entry name" value="Ribosomal protein L30p/L7e"/>
    <property type="match status" value="1"/>
</dbReference>
<dbReference type="PIRSF" id="PIRSF002211">
    <property type="entry name" value="Ribosomal_L30_bac-type"/>
    <property type="match status" value="1"/>
</dbReference>
<evidence type="ECO:0000313" key="6">
    <source>
        <dbReference type="EMBL" id="ANZ44533.1"/>
    </source>
</evidence>
<dbReference type="Pfam" id="PF00327">
    <property type="entry name" value="Ribosomal_L30"/>
    <property type="match status" value="1"/>
</dbReference>
<dbReference type="EMBL" id="CP016757">
    <property type="protein sequence ID" value="ANZ44533.1"/>
    <property type="molecule type" value="Genomic_DNA"/>
</dbReference>
<dbReference type="GO" id="GO:0006412">
    <property type="term" value="P:translation"/>
    <property type="evidence" value="ECO:0007669"/>
    <property type="project" value="InterPro"/>
</dbReference>
<organism evidence="6 7">
    <name type="scientific">Cloacibacillus porcorum</name>
    <dbReference type="NCBI Taxonomy" id="1197717"/>
    <lineage>
        <taxon>Bacteria</taxon>
        <taxon>Thermotogati</taxon>
        <taxon>Synergistota</taxon>
        <taxon>Synergistia</taxon>
        <taxon>Synergistales</taxon>
        <taxon>Synergistaceae</taxon>
        <taxon>Cloacibacillus</taxon>
    </lineage>
</organism>
<reference evidence="6" key="1">
    <citation type="submission" date="2016-08" db="EMBL/GenBank/DDBJ databases">
        <title>Complete genome of Cloacibacillus porcorum.</title>
        <authorList>
            <person name="Looft T."/>
            <person name="Bayles D.O."/>
            <person name="Alt D.P."/>
        </authorList>
    </citation>
    <scope>NUCLEOTIDE SEQUENCE [LARGE SCALE GENOMIC DNA]</scope>
    <source>
        <strain evidence="6">CL-84</strain>
    </source>
</reference>
<protein>
    <recommendedName>
        <fullName evidence="5">50S ribosomal protein L30</fullName>
    </recommendedName>
</protein>
<proteinExistence type="inferred from homology"/>
<dbReference type="InterPro" id="IPR036919">
    <property type="entry name" value="Ribo_uL30_ferredoxin-like_sf"/>
</dbReference>
<comment type="similarity">
    <text evidence="1">Belongs to the universal ribosomal protein uL30 family.</text>
</comment>
<evidence type="ECO:0000256" key="3">
    <source>
        <dbReference type="ARBA" id="ARBA00022980"/>
    </source>
</evidence>
<evidence type="ECO:0000256" key="5">
    <source>
        <dbReference type="ARBA" id="ARBA00035492"/>
    </source>
</evidence>
<gene>
    <name evidence="6" type="ORF">BED41_05170</name>
</gene>
<dbReference type="GO" id="GO:0022625">
    <property type="term" value="C:cytosolic large ribosomal subunit"/>
    <property type="evidence" value="ECO:0007669"/>
    <property type="project" value="TreeGrafter"/>
</dbReference>